<comment type="similarity">
    <text evidence="2 9">Belongs to the cytochrome P450 family.</text>
</comment>
<name>A0A1I8Q5W5_STOCA</name>
<evidence type="ECO:0000256" key="3">
    <source>
        <dbReference type="ARBA" id="ARBA00022617"/>
    </source>
</evidence>
<evidence type="ECO:0000313" key="11">
    <source>
        <dbReference type="Proteomes" id="UP000095300"/>
    </source>
</evidence>
<dbReference type="AlphaFoldDB" id="A0A1I8Q5W5"/>
<dbReference type="GO" id="GO:0016705">
    <property type="term" value="F:oxidoreductase activity, acting on paired donors, with incorporation or reduction of molecular oxygen"/>
    <property type="evidence" value="ECO:0007669"/>
    <property type="project" value="InterPro"/>
</dbReference>
<dbReference type="GO" id="GO:0004497">
    <property type="term" value="F:monooxygenase activity"/>
    <property type="evidence" value="ECO:0007669"/>
    <property type="project" value="UniProtKB-KW"/>
</dbReference>
<evidence type="ECO:0000256" key="1">
    <source>
        <dbReference type="ARBA" id="ARBA00001971"/>
    </source>
</evidence>
<organism evidence="10 11">
    <name type="scientific">Stomoxys calcitrans</name>
    <name type="common">Stable fly</name>
    <name type="synonym">Conops calcitrans</name>
    <dbReference type="NCBI Taxonomy" id="35570"/>
    <lineage>
        <taxon>Eukaryota</taxon>
        <taxon>Metazoa</taxon>
        <taxon>Ecdysozoa</taxon>
        <taxon>Arthropoda</taxon>
        <taxon>Hexapoda</taxon>
        <taxon>Insecta</taxon>
        <taxon>Pterygota</taxon>
        <taxon>Neoptera</taxon>
        <taxon>Endopterygota</taxon>
        <taxon>Diptera</taxon>
        <taxon>Brachycera</taxon>
        <taxon>Muscomorpha</taxon>
        <taxon>Muscoidea</taxon>
        <taxon>Muscidae</taxon>
        <taxon>Stomoxys</taxon>
    </lineage>
</organism>
<dbReference type="PANTHER" id="PTHR24279">
    <property type="entry name" value="CYTOCHROME P450"/>
    <property type="match status" value="1"/>
</dbReference>
<dbReference type="VEuPathDB" id="VectorBase:SCAU014171"/>
<evidence type="ECO:0000256" key="5">
    <source>
        <dbReference type="ARBA" id="ARBA00023002"/>
    </source>
</evidence>
<keyword evidence="6 8" id="KW-0408">Iron</keyword>
<dbReference type="InterPro" id="IPR002401">
    <property type="entry name" value="Cyt_P450_E_grp-I"/>
</dbReference>
<dbReference type="PROSITE" id="PS00086">
    <property type="entry name" value="CYTOCHROME_P450"/>
    <property type="match status" value="1"/>
</dbReference>
<dbReference type="GO" id="GO:0005506">
    <property type="term" value="F:iron ion binding"/>
    <property type="evidence" value="ECO:0007669"/>
    <property type="project" value="InterPro"/>
</dbReference>
<dbReference type="GO" id="GO:0020037">
    <property type="term" value="F:heme binding"/>
    <property type="evidence" value="ECO:0007669"/>
    <property type="project" value="InterPro"/>
</dbReference>
<evidence type="ECO:0000256" key="9">
    <source>
        <dbReference type="RuleBase" id="RU000461"/>
    </source>
</evidence>
<gene>
    <name evidence="10" type="primary">106080966</name>
</gene>
<dbReference type="SUPFAM" id="SSF48264">
    <property type="entry name" value="Cytochrome P450"/>
    <property type="match status" value="1"/>
</dbReference>
<evidence type="ECO:0000256" key="8">
    <source>
        <dbReference type="PIRSR" id="PIRSR602401-1"/>
    </source>
</evidence>
<dbReference type="PRINTS" id="PR00385">
    <property type="entry name" value="P450"/>
</dbReference>
<dbReference type="STRING" id="35570.A0A1I8Q5W5"/>
<dbReference type="InterPro" id="IPR017972">
    <property type="entry name" value="Cyt_P450_CS"/>
</dbReference>
<keyword evidence="4 8" id="KW-0479">Metal-binding</keyword>
<dbReference type="Pfam" id="PF00067">
    <property type="entry name" value="p450"/>
    <property type="match status" value="1"/>
</dbReference>
<keyword evidence="11" id="KW-1185">Reference proteome</keyword>
<protein>
    <recommendedName>
        <fullName evidence="12">Cytochrome P450</fullName>
    </recommendedName>
</protein>
<evidence type="ECO:0000256" key="6">
    <source>
        <dbReference type="ARBA" id="ARBA00023004"/>
    </source>
</evidence>
<comment type="cofactor">
    <cofactor evidence="1 8">
        <name>heme</name>
        <dbReference type="ChEBI" id="CHEBI:30413"/>
    </cofactor>
</comment>
<evidence type="ECO:0008006" key="12">
    <source>
        <dbReference type="Google" id="ProtNLM"/>
    </source>
</evidence>
<dbReference type="PRINTS" id="PR00463">
    <property type="entry name" value="EP450I"/>
</dbReference>
<reference evidence="10" key="1">
    <citation type="submission" date="2020-05" db="UniProtKB">
        <authorList>
            <consortium name="EnsemblMetazoa"/>
        </authorList>
    </citation>
    <scope>IDENTIFICATION</scope>
    <source>
        <strain evidence="10">USDA</strain>
    </source>
</reference>
<proteinExistence type="inferred from homology"/>
<dbReference type="InterPro" id="IPR001128">
    <property type="entry name" value="Cyt_P450"/>
</dbReference>
<accession>A0A1I8Q5W5</accession>
<sequence length="258" mass="29405">MQEITSRYIQEAIDRLDAEKKAGVPEKPESEKSVLEKLLKIDPKIAKVMAIDMLMAGVDTTSTTFTALLLCLSKNPEKQAKLREEIMRVLPQKDSEFTEEAFKNMPYLRACIKESQRIYPLAVGNVRVAAKDVVLSGYRIPAGQQVFMVSASLNMDEKYYPRAKEFLPERWLRQEKGTSEEGSQALKPSSPFVFLPFGFGPRSCIGRRIVEMEIELGIARLIRNFQVEFNHPTENAFRSLQINVPNIPLTFKFIDIEN</sequence>
<keyword evidence="3 8" id="KW-0349">Heme</keyword>
<evidence type="ECO:0000256" key="7">
    <source>
        <dbReference type="ARBA" id="ARBA00023033"/>
    </source>
</evidence>
<keyword evidence="5 9" id="KW-0560">Oxidoreductase</keyword>
<dbReference type="KEGG" id="scac:106080966"/>
<dbReference type="OrthoDB" id="3945418at2759"/>
<keyword evidence="7 9" id="KW-0503">Monooxygenase</keyword>
<evidence type="ECO:0000313" key="10">
    <source>
        <dbReference type="EnsemblMetazoa" id="SCAU014171-PA"/>
    </source>
</evidence>
<dbReference type="Proteomes" id="UP000095300">
    <property type="component" value="Unassembled WGS sequence"/>
</dbReference>
<evidence type="ECO:0000256" key="2">
    <source>
        <dbReference type="ARBA" id="ARBA00010617"/>
    </source>
</evidence>
<dbReference type="EnsemblMetazoa" id="SCAU014171-RA">
    <property type="protein sequence ID" value="SCAU014171-PA"/>
    <property type="gene ID" value="SCAU014171"/>
</dbReference>
<dbReference type="Gene3D" id="1.10.630.10">
    <property type="entry name" value="Cytochrome P450"/>
    <property type="match status" value="1"/>
</dbReference>
<evidence type="ECO:0000256" key="4">
    <source>
        <dbReference type="ARBA" id="ARBA00022723"/>
    </source>
</evidence>
<feature type="binding site" description="axial binding residue" evidence="8">
    <location>
        <position position="204"/>
    </location>
    <ligand>
        <name>heme</name>
        <dbReference type="ChEBI" id="CHEBI:30413"/>
    </ligand>
    <ligandPart>
        <name>Fe</name>
        <dbReference type="ChEBI" id="CHEBI:18248"/>
    </ligandPart>
</feature>
<dbReference type="InterPro" id="IPR050479">
    <property type="entry name" value="CYP11_CYP27_families"/>
</dbReference>
<dbReference type="PANTHER" id="PTHR24279:SF120">
    <property type="entry name" value="CYTOCHROME P450"/>
    <property type="match status" value="1"/>
</dbReference>
<dbReference type="InterPro" id="IPR036396">
    <property type="entry name" value="Cyt_P450_sf"/>
</dbReference>